<dbReference type="AlphaFoldDB" id="A0A0C2BIK5"/>
<accession>A0A0C2BIK5</accession>
<name>A0A0C2BIK5_9BURK</name>
<evidence type="ECO:0000313" key="4">
    <source>
        <dbReference type="Proteomes" id="UP000031572"/>
    </source>
</evidence>
<comment type="caution">
    <text evidence="3">The sequence shown here is derived from an EMBL/GenBank/DDBJ whole genome shotgun (WGS) entry which is preliminary data.</text>
</comment>
<keyword evidence="4" id="KW-1185">Reference proteome</keyword>
<evidence type="ECO:0000313" key="3">
    <source>
        <dbReference type="EMBL" id="KIF79829.1"/>
    </source>
</evidence>
<evidence type="ECO:0000256" key="1">
    <source>
        <dbReference type="SAM" id="MobiDB-lite"/>
    </source>
</evidence>
<feature type="compositionally biased region" description="Basic and acidic residues" evidence="1">
    <location>
        <begin position="38"/>
        <end position="47"/>
    </location>
</feature>
<dbReference type="PROSITE" id="PS51257">
    <property type="entry name" value="PROKAR_LIPOPROTEIN"/>
    <property type="match status" value="1"/>
</dbReference>
<protein>
    <recommendedName>
        <fullName evidence="5">Lipoprotein</fullName>
    </recommendedName>
</protein>
<feature type="region of interest" description="Disordered" evidence="1">
    <location>
        <begin position="38"/>
        <end position="70"/>
    </location>
</feature>
<dbReference type="EMBL" id="JWJG01000028">
    <property type="protein sequence ID" value="KIF79829.1"/>
    <property type="molecule type" value="Genomic_DNA"/>
</dbReference>
<feature type="compositionally biased region" description="Basic and acidic residues" evidence="1">
    <location>
        <begin position="57"/>
        <end position="70"/>
    </location>
</feature>
<proteinExistence type="predicted"/>
<dbReference type="STRING" id="709839.TSA66_01665"/>
<feature type="signal peptide" evidence="2">
    <location>
        <begin position="1"/>
        <end position="24"/>
    </location>
</feature>
<sequence>MISRLFILATLPLLFASGCTTSTAYLSLQEMQRDACEKNSDMQERQRCRAQANTSYDDYKQQREAAKTAR</sequence>
<evidence type="ECO:0000256" key="2">
    <source>
        <dbReference type="SAM" id="SignalP"/>
    </source>
</evidence>
<gene>
    <name evidence="3" type="ORF">TSA66_01665</name>
</gene>
<dbReference type="Proteomes" id="UP000031572">
    <property type="component" value="Unassembled WGS sequence"/>
</dbReference>
<organism evidence="3 4">
    <name type="scientific">Noviherbaspirillum autotrophicum</name>
    <dbReference type="NCBI Taxonomy" id="709839"/>
    <lineage>
        <taxon>Bacteria</taxon>
        <taxon>Pseudomonadati</taxon>
        <taxon>Pseudomonadota</taxon>
        <taxon>Betaproteobacteria</taxon>
        <taxon>Burkholderiales</taxon>
        <taxon>Oxalobacteraceae</taxon>
        <taxon>Noviherbaspirillum</taxon>
    </lineage>
</organism>
<evidence type="ECO:0008006" key="5">
    <source>
        <dbReference type="Google" id="ProtNLM"/>
    </source>
</evidence>
<feature type="chain" id="PRO_5002146600" description="Lipoprotein" evidence="2">
    <location>
        <begin position="25"/>
        <end position="70"/>
    </location>
</feature>
<reference evidence="3 4" key="1">
    <citation type="submission" date="2014-12" db="EMBL/GenBank/DDBJ databases">
        <title>Denitrispirillum autotrophicum gen. nov., sp. nov., Denitrifying, Facultatively Autotrophic Bacteria Isolated from Rice Paddy Soil.</title>
        <authorList>
            <person name="Ishii S."/>
            <person name="Ashida N."/>
            <person name="Ohno H."/>
            <person name="Otsuka S."/>
            <person name="Yokota A."/>
            <person name="Senoo K."/>
        </authorList>
    </citation>
    <scope>NUCLEOTIDE SEQUENCE [LARGE SCALE GENOMIC DNA]</scope>
    <source>
        <strain evidence="3 4">TSA66</strain>
    </source>
</reference>
<keyword evidence="2" id="KW-0732">Signal</keyword>